<protein>
    <submittedName>
        <fullName evidence="1">Uncharacterized protein</fullName>
    </submittedName>
</protein>
<organism evidence="1 2">
    <name type="scientific">Lactobacillus phage 3-521</name>
    <dbReference type="NCBI Taxonomy" id="2510943"/>
    <lineage>
        <taxon>Viruses</taxon>
        <taxon>Duplodnaviria</taxon>
        <taxon>Heunggongvirae</taxon>
        <taxon>Uroviricota</taxon>
        <taxon>Caudoviricetes</taxon>
        <taxon>Herelleviridae</taxon>
        <taxon>Watanabevirus</taxon>
        <taxon>Watanabevirus wv3521</taxon>
    </lineage>
</organism>
<evidence type="ECO:0000313" key="2">
    <source>
        <dbReference type="Proteomes" id="UP000309991"/>
    </source>
</evidence>
<keyword evidence="2" id="KW-1185">Reference proteome</keyword>
<accession>A0A4Y5FFB0</accession>
<reference evidence="1 2" key="1">
    <citation type="submission" date="2019-02" db="EMBL/GenBank/DDBJ databases">
        <title>Isolation of virulent Lactobacillus brevis phages.</title>
        <authorList>
            <person name="Feyereisen M."/>
            <person name="Mahony J."/>
            <person name="O'Sullivan T."/>
            <person name="van Sinderen D."/>
        </authorList>
    </citation>
    <scope>NUCLEOTIDE SEQUENCE [LARGE SCALE GENOMIC DNA]</scope>
</reference>
<sequence>MMNNEEVAQKLVDHITEVQDYLDNLFYWLRYCTEIDSKEYREGTNKVKQLLQELQVFDPSDNQPKHPKITLSDAEGSVLGTSENTKGTKEDVRYPSIAVTLYDAEDNTIGRCDSITGDATSGVYNILYLRGVDFYKGKNIDDLKKVEVNLSSTDSESYLVLTSTKLPSSDNNFKCTTLLLNEGV</sequence>
<name>A0A4Y5FFB0_9CAUD</name>
<dbReference type="Proteomes" id="UP000309991">
    <property type="component" value="Segment"/>
</dbReference>
<proteinExistence type="predicted"/>
<dbReference type="EMBL" id="MK504444">
    <property type="protein sequence ID" value="QBJ03560.1"/>
    <property type="molecule type" value="Genomic_DNA"/>
</dbReference>
<gene>
    <name evidence="1" type="ORF">UCC3521_0022</name>
</gene>
<evidence type="ECO:0000313" key="1">
    <source>
        <dbReference type="EMBL" id="QBJ03560.1"/>
    </source>
</evidence>